<feature type="region of interest" description="Disordered" evidence="2">
    <location>
        <begin position="148"/>
        <end position="179"/>
    </location>
</feature>
<dbReference type="SMART" id="SM00355">
    <property type="entry name" value="ZnF_C2H2"/>
    <property type="match status" value="3"/>
</dbReference>
<dbReference type="PROSITE" id="PS50157">
    <property type="entry name" value="ZINC_FINGER_C2H2_2"/>
    <property type="match status" value="1"/>
</dbReference>
<evidence type="ECO:0000313" key="4">
    <source>
        <dbReference type="EnsemblMetazoa" id="AMIN007500-PA"/>
    </source>
</evidence>
<feature type="domain" description="C2H2-type" evidence="3">
    <location>
        <begin position="189"/>
        <end position="217"/>
    </location>
</feature>
<dbReference type="AlphaFoldDB" id="A0A182WAX2"/>
<accession>A0A182WAX2</accession>
<reference evidence="4" key="2">
    <citation type="submission" date="2020-05" db="UniProtKB">
        <authorList>
            <consortium name="EnsemblMetazoa"/>
        </authorList>
    </citation>
    <scope>IDENTIFICATION</scope>
    <source>
        <strain evidence="4">MINIMUS1</strain>
    </source>
</reference>
<sequence length="327" mass="35803">MTKMIRLPVGGDPEQSPPDLSTGNGIQGENICTEIPSLRESAPKPTIKLQESSTKTTPAEVDVADPDLQTHRRTSHRLLTANRNETVGTTSTLPSSRNINGIDSMWDSNEQSFSATSDRPSKGILCSLPLSGLESVLEMLNVIKKSPDHAASLTPTDTVSREQDRNNSSSAGSDSAHDAPNDGSLAYKVLCLYCDRSFSSQKLMIKHSDRIHRIAKDRRSSARVLSTALNGSDVSSSCHFCHKSKTLNLVSENLPELFKHLSSVHSDRYYACEHCTLRFPNDEAREAHMEALHPSTNSGRPKSKAALKAFSYGQNNCTLHHQQPVVI</sequence>
<evidence type="ECO:0000256" key="1">
    <source>
        <dbReference type="PROSITE-ProRule" id="PRU00042"/>
    </source>
</evidence>
<keyword evidence="1" id="KW-0862">Zinc</keyword>
<protein>
    <recommendedName>
        <fullName evidence="3">C2H2-type domain-containing protein</fullName>
    </recommendedName>
</protein>
<evidence type="ECO:0000256" key="2">
    <source>
        <dbReference type="SAM" id="MobiDB-lite"/>
    </source>
</evidence>
<keyword evidence="5" id="KW-1185">Reference proteome</keyword>
<feature type="region of interest" description="Disordered" evidence="2">
    <location>
        <begin position="1"/>
        <end position="59"/>
    </location>
</feature>
<dbReference type="Proteomes" id="UP000075920">
    <property type="component" value="Unassembled WGS sequence"/>
</dbReference>
<keyword evidence="1" id="KW-0863">Zinc-finger</keyword>
<dbReference type="VEuPathDB" id="VectorBase:AMIN007500"/>
<keyword evidence="1" id="KW-0479">Metal-binding</keyword>
<dbReference type="EnsemblMetazoa" id="AMIN007500-RA">
    <property type="protein sequence ID" value="AMIN007500-PA"/>
    <property type="gene ID" value="AMIN007500"/>
</dbReference>
<dbReference type="InterPro" id="IPR013087">
    <property type="entry name" value="Znf_C2H2_type"/>
</dbReference>
<proteinExistence type="predicted"/>
<evidence type="ECO:0000259" key="3">
    <source>
        <dbReference type="PROSITE" id="PS50157"/>
    </source>
</evidence>
<dbReference type="STRING" id="112268.A0A182WAX2"/>
<reference evidence="5" key="1">
    <citation type="submission" date="2013-03" db="EMBL/GenBank/DDBJ databases">
        <title>The Genome Sequence of Anopheles minimus MINIMUS1.</title>
        <authorList>
            <consortium name="The Broad Institute Genomics Platform"/>
            <person name="Neafsey D.E."/>
            <person name="Walton C."/>
            <person name="Walker B."/>
            <person name="Young S.K."/>
            <person name="Zeng Q."/>
            <person name="Gargeya S."/>
            <person name="Fitzgerald M."/>
            <person name="Haas B."/>
            <person name="Abouelleil A."/>
            <person name="Allen A.W."/>
            <person name="Alvarado L."/>
            <person name="Arachchi H.M."/>
            <person name="Berlin A.M."/>
            <person name="Chapman S.B."/>
            <person name="Gainer-Dewar J."/>
            <person name="Goldberg J."/>
            <person name="Griggs A."/>
            <person name="Gujja S."/>
            <person name="Hansen M."/>
            <person name="Howarth C."/>
            <person name="Imamovic A."/>
            <person name="Ireland A."/>
            <person name="Larimer J."/>
            <person name="McCowan C."/>
            <person name="Murphy C."/>
            <person name="Pearson M."/>
            <person name="Poon T.W."/>
            <person name="Priest M."/>
            <person name="Roberts A."/>
            <person name="Saif S."/>
            <person name="Shea T."/>
            <person name="Sisk P."/>
            <person name="Sykes S."/>
            <person name="Wortman J."/>
            <person name="Nusbaum C."/>
            <person name="Birren B."/>
        </authorList>
    </citation>
    <scope>NUCLEOTIDE SEQUENCE [LARGE SCALE GENOMIC DNA]</scope>
    <source>
        <strain evidence="5">MINIMUS1</strain>
    </source>
</reference>
<name>A0A182WAX2_9DIPT</name>
<organism evidence="4 5">
    <name type="scientific">Anopheles minimus</name>
    <dbReference type="NCBI Taxonomy" id="112268"/>
    <lineage>
        <taxon>Eukaryota</taxon>
        <taxon>Metazoa</taxon>
        <taxon>Ecdysozoa</taxon>
        <taxon>Arthropoda</taxon>
        <taxon>Hexapoda</taxon>
        <taxon>Insecta</taxon>
        <taxon>Pterygota</taxon>
        <taxon>Neoptera</taxon>
        <taxon>Endopterygota</taxon>
        <taxon>Diptera</taxon>
        <taxon>Nematocera</taxon>
        <taxon>Culicoidea</taxon>
        <taxon>Culicidae</taxon>
        <taxon>Anophelinae</taxon>
        <taxon>Anopheles</taxon>
    </lineage>
</organism>
<dbReference type="GO" id="GO:0008270">
    <property type="term" value="F:zinc ion binding"/>
    <property type="evidence" value="ECO:0007669"/>
    <property type="project" value="UniProtKB-KW"/>
</dbReference>
<evidence type="ECO:0000313" key="5">
    <source>
        <dbReference type="Proteomes" id="UP000075920"/>
    </source>
</evidence>
<dbReference type="PROSITE" id="PS00028">
    <property type="entry name" value="ZINC_FINGER_C2H2_1"/>
    <property type="match status" value="2"/>
</dbReference>